<dbReference type="EMBL" id="AF451898">
    <property type="protein sequence ID" value="AAN04396.1"/>
    <property type="molecule type" value="Genomic_DNA"/>
</dbReference>
<gene>
    <name evidence="1" type="primary">orf102</name>
</gene>
<name>Q8JKL1_9VIRU</name>
<organism evidence="1 2">
    <name type="scientific">Heliothis zea nudivirus 1</name>
    <dbReference type="NCBI Taxonomy" id="3116536"/>
    <lineage>
        <taxon>Viruses</taxon>
        <taxon>Viruses incertae sedis</taxon>
        <taxon>Naldaviricetes</taxon>
        <taxon>Lefavirales</taxon>
        <taxon>Nudiviridae</taxon>
        <taxon>Betanudivirus</taxon>
        <taxon>Betanudivirus hezeae</taxon>
    </lineage>
</organism>
<proteinExistence type="predicted"/>
<keyword evidence="2" id="KW-1185">Reference proteome</keyword>
<protein>
    <submittedName>
        <fullName evidence="1">Orf102</fullName>
    </submittedName>
</protein>
<reference evidence="1 2" key="1">
    <citation type="journal article" date="2002" name="J. Virol.">
        <title>Analysis of the complete genome sequence of the Hz-1 virus suggests that it is related to members of the Baculoviridae.</title>
        <authorList>
            <person name="Cheng C.H."/>
            <person name="Liu S.M."/>
            <person name="Chow T.Y."/>
            <person name="Hsiao Y.Y."/>
            <person name="Wang D.P."/>
            <person name="Huang J.J."/>
            <person name="Chen H.H."/>
        </authorList>
    </citation>
    <scope>NUCLEOTIDE SEQUENCE [LARGE SCALE GENOMIC DNA]</scope>
</reference>
<evidence type="ECO:0000313" key="1">
    <source>
        <dbReference type="EMBL" id="AAN04396.1"/>
    </source>
</evidence>
<dbReference type="Proteomes" id="UP000232784">
    <property type="component" value="Segment"/>
</dbReference>
<dbReference type="KEGG" id="vg:955178"/>
<evidence type="ECO:0000313" key="2">
    <source>
        <dbReference type="Proteomes" id="UP000232784"/>
    </source>
</evidence>
<accession>Q8JKL1</accession>
<sequence length="56" mass="6533">MPCVPLYVPLYVQLLCFLKCLCINKFNSHYNISPFLIKTQIRVPKKITSLVCIIVY</sequence>